<protein>
    <submittedName>
        <fullName evidence="1">Type II toxin-antitoxin system HigB family toxin</fullName>
    </submittedName>
</protein>
<dbReference type="InterPro" id="IPR018669">
    <property type="entry name" value="Toxin_HigB"/>
</dbReference>
<organism evidence="1 2">
    <name type="scientific">Nostoc paludosum FACHB-159</name>
    <dbReference type="NCBI Taxonomy" id="2692908"/>
    <lineage>
        <taxon>Bacteria</taxon>
        <taxon>Bacillati</taxon>
        <taxon>Cyanobacteriota</taxon>
        <taxon>Cyanophyceae</taxon>
        <taxon>Nostocales</taxon>
        <taxon>Nostocaceae</taxon>
        <taxon>Nostoc</taxon>
    </lineage>
</organism>
<dbReference type="RefSeq" id="WP_190955839.1">
    <property type="nucleotide sequence ID" value="NZ_JACJTU010000012.1"/>
</dbReference>
<keyword evidence="2" id="KW-1185">Reference proteome</keyword>
<comment type="caution">
    <text evidence="1">The sequence shown here is derived from an EMBL/GenBank/DDBJ whole genome shotgun (WGS) entry which is preliminary data.</text>
</comment>
<dbReference type="EMBL" id="JACJTU010000012">
    <property type="protein sequence ID" value="MBD2735169.1"/>
    <property type="molecule type" value="Genomic_DNA"/>
</dbReference>
<sequence>MVEAIFKSCLILSINYQKQVIYIKYVLTHAEYDKDN</sequence>
<dbReference type="Proteomes" id="UP000637383">
    <property type="component" value="Unassembled WGS sequence"/>
</dbReference>
<accession>A0ABR8K6P7</accession>
<name>A0ABR8K6P7_9NOSO</name>
<dbReference type="Pfam" id="PF09907">
    <property type="entry name" value="HigB_toxin"/>
    <property type="match status" value="1"/>
</dbReference>
<gene>
    <name evidence="1" type="ORF">H6H03_14925</name>
</gene>
<evidence type="ECO:0000313" key="2">
    <source>
        <dbReference type="Proteomes" id="UP000637383"/>
    </source>
</evidence>
<evidence type="ECO:0000313" key="1">
    <source>
        <dbReference type="EMBL" id="MBD2735169.1"/>
    </source>
</evidence>
<reference evidence="1 2" key="1">
    <citation type="journal article" date="2020" name="ISME J.">
        <title>Comparative genomics reveals insights into cyanobacterial evolution and habitat adaptation.</title>
        <authorList>
            <person name="Chen M.Y."/>
            <person name="Teng W.K."/>
            <person name="Zhao L."/>
            <person name="Hu C.X."/>
            <person name="Zhou Y.K."/>
            <person name="Han B.P."/>
            <person name="Song L.R."/>
            <person name="Shu W.S."/>
        </authorList>
    </citation>
    <scope>NUCLEOTIDE SEQUENCE [LARGE SCALE GENOMIC DNA]</scope>
    <source>
        <strain evidence="1 2">FACHB-159</strain>
    </source>
</reference>
<proteinExistence type="predicted"/>